<dbReference type="Proteomes" id="UP000282454">
    <property type="component" value="Unassembled WGS sequence"/>
</dbReference>
<sequence length="40" mass="4034">MPAGVRAPFYVEISDGVVADYSSERGSDTGTASSTPPTGT</sequence>
<reference evidence="2 3" key="1">
    <citation type="submission" date="2018-10" db="EMBL/GenBank/DDBJ databases">
        <title>Genomic Encyclopedia of Archaeal and Bacterial Type Strains, Phase II (KMG-II): from individual species to whole genera.</title>
        <authorList>
            <person name="Goeker M."/>
        </authorList>
    </citation>
    <scope>NUCLEOTIDE SEQUENCE [LARGE SCALE GENOMIC DNA]</scope>
    <source>
        <strain evidence="2 3">DSM 45657</strain>
    </source>
</reference>
<accession>A0A421B2Z8</accession>
<dbReference type="EMBL" id="RCDD01000002">
    <property type="protein sequence ID" value="RLK58705.1"/>
    <property type="molecule type" value="Genomic_DNA"/>
</dbReference>
<dbReference type="AlphaFoldDB" id="A0A421B2Z8"/>
<protein>
    <submittedName>
        <fullName evidence="2">Uncharacterized protein</fullName>
    </submittedName>
</protein>
<keyword evidence="3" id="KW-1185">Reference proteome</keyword>
<evidence type="ECO:0000313" key="3">
    <source>
        <dbReference type="Proteomes" id="UP000282454"/>
    </source>
</evidence>
<evidence type="ECO:0000313" key="2">
    <source>
        <dbReference type="EMBL" id="RLK58705.1"/>
    </source>
</evidence>
<name>A0A421B2Z8_9PSEU</name>
<feature type="compositionally biased region" description="Low complexity" evidence="1">
    <location>
        <begin position="28"/>
        <end position="40"/>
    </location>
</feature>
<organism evidence="2 3">
    <name type="scientific">Actinokineospora cianjurensis</name>
    <dbReference type="NCBI Taxonomy" id="585224"/>
    <lineage>
        <taxon>Bacteria</taxon>
        <taxon>Bacillati</taxon>
        <taxon>Actinomycetota</taxon>
        <taxon>Actinomycetes</taxon>
        <taxon>Pseudonocardiales</taxon>
        <taxon>Pseudonocardiaceae</taxon>
        <taxon>Actinokineospora</taxon>
    </lineage>
</organism>
<gene>
    <name evidence="2" type="ORF">CLV68_3180</name>
</gene>
<comment type="caution">
    <text evidence="2">The sequence shown here is derived from an EMBL/GenBank/DDBJ whole genome shotgun (WGS) entry which is preliminary data.</text>
</comment>
<feature type="region of interest" description="Disordered" evidence="1">
    <location>
        <begin position="21"/>
        <end position="40"/>
    </location>
</feature>
<evidence type="ECO:0000256" key="1">
    <source>
        <dbReference type="SAM" id="MobiDB-lite"/>
    </source>
</evidence>
<proteinExistence type="predicted"/>